<dbReference type="EMBL" id="BAAALD010000002">
    <property type="protein sequence ID" value="GAA1069831.1"/>
    <property type="molecule type" value="Genomic_DNA"/>
</dbReference>
<dbReference type="SUPFAM" id="SSF54001">
    <property type="entry name" value="Cysteine proteinases"/>
    <property type="match status" value="1"/>
</dbReference>
<comment type="caution">
    <text evidence="2">The sequence shown here is derived from an EMBL/GenBank/DDBJ whole genome shotgun (WGS) entry which is preliminary data.</text>
</comment>
<name>A0ABP4DW11_9ACTN</name>
<evidence type="ECO:0000313" key="2">
    <source>
        <dbReference type="EMBL" id="GAA1069831.1"/>
    </source>
</evidence>
<evidence type="ECO:0000313" key="3">
    <source>
        <dbReference type="Proteomes" id="UP001499987"/>
    </source>
</evidence>
<dbReference type="Gene3D" id="2.40.128.150">
    <property type="entry name" value="Cysteine proteinases"/>
    <property type="match status" value="1"/>
</dbReference>
<dbReference type="InterPro" id="IPR038765">
    <property type="entry name" value="Papain-like_cys_pep_sf"/>
</dbReference>
<proteinExistence type="inferred from homology"/>
<evidence type="ECO:0000256" key="1">
    <source>
        <dbReference type="ARBA" id="ARBA00006547"/>
    </source>
</evidence>
<sequence length="305" mass="32897">MVDPRMLNPDLADRYLRRLGLPRPAAPTADALAALHRAHVERVPYEDLEIQLGRPTTVDPVESAERIVRGRGGYCFHLNGAFSALLQALGFDATRHVAGVQRQVDPEPVGAAGNHMALTVRTAEGAWLADVGLGDGLYEPLPLRTGTHRQGALRFGMAPSAVVPGGWRLEHDPQGSFRGMEFSPVPAGPEDFVREHVRLSTSPESSFVQVFCTMRRGADGFEALRGCLLVQVGAAGREDREVTDEQEWFGLLTGHFGLDLSDVPAERRAALWQQVHGAHLAWRAAEAAKTAAEAAAEPEPEAAGA</sequence>
<gene>
    <name evidence="2" type="ORF">GCM10009663_03740</name>
</gene>
<organism evidence="2 3">
    <name type="scientific">Kitasatospora arboriphila</name>
    <dbReference type="NCBI Taxonomy" id="258052"/>
    <lineage>
        <taxon>Bacteria</taxon>
        <taxon>Bacillati</taxon>
        <taxon>Actinomycetota</taxon>
        <taxon>Actinomycetes</taxon>
        <taxon>Kitasatosporales</taxon>
        <taxon>Streptomycetaceae</taxon>
        <taxon>Kitasatospora</taxon>
    </lineage>
</organism>
<dbReference type="InterPro" id="IPR001447">
    <property type="entry name" value="Arylamine_N-AcTrfase"/>
</dbReference>
<keyword evidence="3" id="KW-1185">Reference proteome</keyword>
<dbReference type="Gene3D" id="3.30.2140.10">
    <property type="entry name" value="Arylamine N-acetyltransferase"/>
    <property type="match status" value="1"/>
</dbReference>
<reference evidence="3" key="1">
    <citation type="journal article" date="2019" name="Int. J. Syst. Evol. Microbiol.">
        <title>The Global Catalogue of Microorganisms (GCM) 10K type strain sequencing project: providing services to taxonomists for standard genome sequencing and annotation.</title>
        <authorList>
            <consortium name="The Broad Institute Genomics Platform"/>
            <consortium name="The Broad Institute Genome Sequencing Center for Infectious Disease"/>
            <person name="Wu L."/>
            <person name="Ma J."/>
        </authorList>
    </citation>
    <scope>NUCLEOTIDE SEQUENCE [LARGE SCALE GENOMIC DNA]</scope>
    <source>
        <strain evidence="3">JCM 13002</strain>
    </source>
</reference>
<dbReference type="PANTHER" id="PTHR11786:SF0">
    <property type="entry name" value="ARYLAMINE N-ACETYLTRANSFERASE 4-RELATED"/>
    <property type="match status" value="1"/>
</dbReference>
<dbReference type="PANTHER" id="PTHR11786">
    <property type="entry name" value="N-HYDROXYARYLAMINE O-ACETYLTRANSFERASE"/>
    <property type="match status" value="1"/>
</dbReference>
<dbReference type="Proteomes" id="UP001499987">
    <property type="component" value="Unassembled WGS sequence"/>
</dbReference>
<comment type="similarity">
    <text evidence="1">Belongs to the arylamine N-acetyltransferase family.</text>
</comment>
<protein>
    <submittedName>
        <fullName evidence="2">Arylamine N-acetyltransferase</fullName>
    </submittedName>
</protein>
<dbReference type="Pfam" id="PF00797">
    <property type="entry name" value="Acetyltransf_2"/>
    <property type="match status" value="1"/>
</dbReference>
<accession>A0ABP4DW11</accession>